<organism evidence="11 12">
    <name type="scientific">Saccharothrix ecbatanensis</name>
    <dbReference type="NCBI Taxonomy" id="1105145"/>
    <lineage>
        <taxon>Bacteria</taxon>
        <taxon>Bacillati</taxon>
        <taxon>Actinomycetota</taxon>
        <taxon>Actinomycetes</taxon>
        <taxon>Pseudonocardiales</taxon>
        <taxon>Pseudonocardiaceae</taxon>
        <taxon>Saccharothrix</taxon>
    </lineage>
</organism>
<protein>
    <recommendedName>
        <fullName evidence="9">GTP cyclohydrolase-2</fullName>
        <ecNumber evidence="9">3.5.4.25</ecNumber>
    </recommendedName>
    <alternativeName>
        <fullName evidence="9">GTP cyclohydrolase II</fullName>
    </alternativeName>
</protein>
<dbReference type="Pfam" id="PF00925">
    <property type="entry name" value="GTP_cyclohydro2"/>
    <property type="match status" value="1"/>
</dbReference>
<dbReference type="NCBIfam" id="NF001591">
    <property type="entry name" value="PRK00393.1"/>
    <property type="match status" value="1"/>
</dbReference>
<keyword evidence="7 9" id="KW-0342">GTP-binding</keyword>
<comment type="function">
    <text evidence="9">Catalyzes the conversion of GTP to 2,5-diamino-6-ribosylamino-4(3H)-pyrimidinone 5'-phosphate (DARP), formate and pyrophosphate.</text>
</comment>
<keyword evidence="5 9" id="KW-0378">Hydrolase</keyword>
<dbReference type="NCBIfam" id="TIGR00505">
    <property type="entry name" value="ribA"/>
    <property type="match status" value="1"/>
</dbReference>
<feature type="binding site" evidence="9">
    <location>
        <begin position="50"/>
        <end position="54"/>
    </location>
    <ligand>
        <name>GTP</name>
        <dbReference type="ChEBI" id="CHEBI:37565"/>
    </ligand>
</feature>
<dbReference type="GO" id="GO:0009231">
    <property type="term" value="P:riboflavin biosynthetic process"/>
    <property type="evidence" value="ECO:0007669"/>
    <property type="project" value="UniProtKB-UniRule"/>
</dbReference>
<dbReference type="SUPFAM" id="SSF142695">
    <property type="entry name" value="RibA-like"/>
    <property type="match status" value="1"/>
</dbReference>
<keyword evidence="3 9" id="KW-0479">Metal-binding</keyword>
<reference evidence="11 12" key="1">
    <citation type="submission" date="2020-08" db="EMBL/GenBank/DDBJ databases">
        <title>Sequencing the genomes of 1000 actinobacteria strains.</title>
        <authorList>
            <person name="Klenk H.-P."/>
        </authorList>
    </citation>
    <scope>NUCLEOTIDE SEQUENCE [LARGE SCALE GENOMIC DNA]</scope>
    <source>
        <strain evidence="11 12">DSM 45486</strain>
    </source>
</reference>
<comment type="similarity">
    <text evidence="9">Belongs to the GTP cyclohydrolase II family.</text>
</comment>
<dbReference type="PANTHER" id="PTHR21327">
    <property type="entry name" value="GTP CYCLOHYDROLASE II-RELATED"/>
    <property type="match status" value="1"/>
</dbReference>
<evidence type="ECO:0000256" key="2">
    <source>
        <dbReference type="ARBA" id="ARBA00022619"/>
    </source>
</evidence>
<dbReference type="GO" id="GO:0005829">
    <property type="term" value="C:cytosol"/>
    <property type="evidence" value="ECO:0007669"/>
    <property type="project" value="TreeGrafter"/>
</dbReference>
<dbReference type="EC" id="3.5.4.25" evidence="9"/>
<keyword evidence="11" id="KW-0456">Lyase</keyword>
<comment type="caution">
    <text evidence="11">The sequence shown here is derived from an EMBL/GenBank/DDBJ whole genome shotgun (WGS) entry which is preliminary data.</text>
</comment>
<dbReference type="GO" id="GO:0003935">
    <property type="term" value="F:GTP cyclohydrolase II activity"/>
    <property type="evidence" value="ECO:0007669"/>
    <property type="project" value="UniProtKB-UniRule"/>
</dbReference>
<dbReference type="CDD" id="cd00641">
    <property type="entry name" value="GTP_cyclohydro2"/>
    <property type="match status" value="1"/>
</dbReference>
<dbReference type="Proteomes" id="UP000552097">
    <property type="component" value="Unassembled WGS sequence"/>
</dbReference>
<dbReference type="PANTHER" id="PTHR21327:SF38">
    <property type="entry name" value="3,4-DIHYDROXY-2-BUTANONE 4-PHOSPHATE SYNTHASE"/>
    <property type="match status" value="1"/>
</dbReference>
<dbReference type="GO" id="GO:0005525">
    <property type="term" value="F:GTP binding"/>
    <property type="evidence" value="ECO:0007669"/>
    <property type="project" value="UniProtKB-KW"/>
</dbReference>
<dbReference type="EMBL" id="JACHMO010000001">
    <property type="protein sequence ID" value="MBB5801434.1"/>
    <property type="molecule type" value="Genomic_DNA"/>
</dbReference>
<evidence type="ECO:0000256" key="8">
    <source>
        <dbReference type="ARBA" id="ARBA00049295"/>
    </source>
</evidence>
<proteinExistence type="inferred from homology"/>
<name>A0A7W9LZ12_9PSEU</name>
<gene>
    <name evidence="9" type="primary">ribA</name>
    <name evidence="11" type="ORF">F4560_001202</name>
</gene>
<accession>A0A7W9LZ12</accession>
<feature type="binding site" evidence="9">
    <location>
        <position position="151"/>
    </location>
    <ligand>
        <name>GTP</name>
        <dbReference type="ChEBI" id="CHEBI:37565"/>
    </ligand>
</feature>
<feature type="binding site" evidence="9">
    <location>
        <position position="156"/>
    </location>
    <ligand>
        <name>GTP</name>
        <dbReference type="ChEBI" id="CHEBI:37565"/>
    </ligand>
</feature>
<dbReference type="GO" id="GO:0008686">
    <property type="term" value="F:3,4-dihydroxy-2-butanone-4-phosphate synthase activity"/>
    <property type="evidence" value="ECO:0007669"/>
    <property type="project" value="TreeGrafter"/>
</dbReference>
<keyword evidence="2 9" id="KW-0686">Riboflavin biosynthesis</keyword>
<feature type="binding site" evidence="9">
    <location>
        <position position="116"/>
    </location>
    <ligand>
        <name>GTP</name>
        <dbReference type="ChEBI" id="CHEBI:37565"/>
    </ligand>
</feature>
<evidence type="ECO:0000259" key="10">
    <source>
        <dbReference type="Pfam" id="PF00925"/>
    </source>
</evidence>
<evidence type="ECO:0000256" key="3">
    <source>
        <dbReference type="ARBA" id="ARBA00022723"/>
    </source>
</evidence>
<feature type="binding site" evidence="9">
    <location>
        <position position="68"/>
    </location>
    <ligand>
        <name>Zn(2+)</name>
        <dbReference type="ChEBI" id="CHEBI:29105"/>
        <note>catalytic</note>
    </ligand>
</feature>
<comment type="pathway">
    <text evidence="1 9">Cofactor biosynthesis; riboflavin biosynthesis; 5-amino-6-(D-ribitylamino)uracil from GTP: step 1/4.</text>
</comment>
<feature type="domain" description="GTP cyclohydrolase II" evidence="10">
    <location>
        <begin position="8"/>
        <end position="169"/>
    </location>
</feature>
<dbReference type="Gene3D" id="3.40.50.10990">
    <property type="entry name" value="GTP cyclohydrolase II"/>
    <property type="match status" value="1"/>
</dbReference>
<evidence type="ECO:0000256" key="5">
    <source>
        <dbReference type="ARBA" id="ARBA00022801"/>
    </source>
</evidence>
<dbReference type="InterPro" id="IPR000926">
    <property type="entry name" value="RibA"/>
</dbReference>
<sequence length="203" mass="21575">MLTTALLASCELPTSYGDFTLHVFGDADGREDVIALVHGGPDALHRPLVRLHSACFTGDILASLRCDCGPQLVTAVRLMAQEPHGILLYLPRHEGRGIGLVNKIKAYALQEQGMDTVAANIHLGLPADARDYRAAADALRQLGVSGLRLATNNPSKIEALVDAGLTVERVPHGGFVSPHNSEYLRVKDILMGHLDSSGSGLVG</sequence>
<feature type="binding site" evidence="9">
    <location>
        <position position="71"/>
    </location>
    <ligand>
        <name>GTP</name>
        <dbReference type="ChEBI" id="CHEBI:37565"/>
    </ligand>
</feature>
<comment type="catalytic activity">
    <reaction evidence="8 9">
        <text>GTP + 4 H2O = 2,5-diamino-6-hydroxy-4-(5-phosphoribosylamino)-pyrimidine + formate + 2 phosphate + 3 H(+)</text>
        <dbReference type="Rhea" id="RHEA:23704"/>
        <dbReference type="ChEBI" id="CHEBI:15377"/>
        <dbReference type="ChEBI" id="CHEBI:15378"/>
        <dbReference type="ChEBI" id="CHEBI:15740"/>
        <dbReference type="ChEBI" id="CHEBI:37565"/>
        <dbReference type="ChEBI" id="CHEBI:43474"/>
        <dbReference type="ChEBI" id="CHEBI:58614"/>
        <dbReference type="EC" id="3.5.4.25"/>
    </reaction>
</comment>
<dbReference type="UniPathway" id="UPA00275">
    <property type="reaction ID" value="UER00400"/>
</dbReference>
<comment type="cofactor">
    <cofactor evidence="9">
        <name>Zn(2+)</name>
        <dbReference type="ChEBI" id="CHEBI:29105"/>
    </cofactor>
    <text evidence="9">Binds 1 zinc ion per subunit.</text>
</comment>
<keyword evidence="12" id="KW-1185">Reference proteome</keyword>
<feature type="active site" description="Proton acceptor" evidence="9">
    <location>
        <position position="128"/>
    </location>
</feature>
<evidence type="ECO:0000256" key="9">
    <source>
        <dbReference type="HAMAP-Rule" id="MF_00179"/>
    </source>
</evidence>
<dbReference type="FunFam" id="3.40.50.10990:FF:000002">
    <property type="entry name" value="GTP cyclohydrolase-2"/>
    <property type="match status" value="1"/>
</dbReference>
<evidence type="ECO:0000313" key="11">
    <source>
        <dbReference type="EMBL" id="MBB5801434.1"/>
    </source>
</evidence>
<dbReference type="HAMAP" id="MF_00179">
    <property type="entry name" value="RibA"/>
    <property type="match status" value="1"/>
</dbReference>
<evidence type="ECO:0000256" key="1">
    <source>
        <dbReference type="ARBA" id="ARBA00004853"/>
    </source>
</evidence>
<dbReference type="InterPro" id="IPR032677">
    <property type="entry name" value="GTP_cyclohydro_II"/>
</dbReference>
<evidence type="ECO:0000256" key="4">
    <source>
        <dbReference type="ARBA" id="ARBA00022741"/>
    </source>
</evidence>
<evidence type="ECO:0000256" key="7">
    <source>
        <dbReference type="ARBA" id="ARBA00023134"/>
    </source>
</evidence>
<feature type="binding site" evidence="9">
    <location>
        <position position="55"/>
    </location>
    <ligand>
        <name>Zn(2+)</name>
        <dbReference type="ChEBI" id="CHEBI:29105"/>
        <note>catalytic</note>
    </ligand>
</feature>
<keyword evidence="6 9" id="KW-0862">Zinc</keyword>
<evidence type="ECO:0000256" key="6">
    <source>
        <dbReference type="ARBA" id="ARBA00022833"/>
    </source>
</evidence>
<dbReference type="InterPro" id="IPR036144">
    <property type="entry name" value="RibA-like_sf"/>
</dbReference>
<dbReference type="GO" id="GO:0008270">
    <property type="term" value="F:zinc ion binding"/>
    <property type="evidence" value="ECO:0007669"/>
    <property type="project" value="UniProtKB-UniRule"/>
</dbReference>
<keyword evidence="4 9" id="KW-0547">Nucleotide-binding</keyword>
<feature type="binding site" evidence="9">
    <location>
        <begin position="94"/>
        <end position="96"/>
    </location>
    <ligand>
        <name>GTP</name>
        <dbReference type="ChEBI" id="CHEBI:37565"/>
    </ligand>
</feature>
<dbReference type="AlphaFoldDB" id="A0A7W9LZ12"/>
<evidence type="ECO:0000313" key="12">
    <source>
        <dbReference type="Proteomes" id="UP000552097"/>
    </source>
</evidence>
<feature type="binding site" evidence="9">
    <location>
        <position position="66"/>
    </location>
    <ligand>
        <name>Zn(2+)</name>
        <dbReference type="ChEBI" id="CHEBI:29105"/>
        <note>catalytic</note>
    </ligand>
</feature>
<dbReference type="RefSeq" id="WP_221483355.1">
    <property type="nucleotide sequence ID" value="NZ_JACHMO010000001.1"/>
</dbReference>
<feature type="active site" description="Nucleophile" evidence="9">
    <location>
        <position position="130"/>
    </location>
</feature>